<protein>
    <submittedName>
        <fullName evidence="1">COG3014 family protein</fullName>
    </submittedName>
</protein>
<proteinExistence type="predicted"/>
<name>A0ABP8V6M3_9GAMM</name>
<organism evidence="1 2">
    <name type="scientific">Kistimonas scapharcae</name>
    <dbReference type="NCBI Taxonomy" id="1036133"/>
    <lineage>
        <taxon>Bacteria</taxon>
        <taxon>Pseudomonadati</taxon>
        <taxon>Pseudomonadota</taxon>
        <taxon>Gammaproteobacteria</taxon>
        <taxon>Oceanospirillales</taxon>
        <taxon>Endozoicomonadaceae</taxon>
        <taxon>Kistimonas</taxon>
    </lineage>
</organism>
<dbReference type="EMBL" id="BAABFL010000429">
    <property type="protein sequence ID" value="GAA4650946.1"/>
    <property type="molecule type" value="Genomic_DNA"/>
</dbReference>
<evidence type="ECO:0000313" key="1">
    <source>
        <dbReference type="EMBL" id="GAA4650946.1"/>
    </source>
</evidence>
<keyword evidence="2" id="KW-1185">Reference proteome</keyword>
<evidence type="ECO:0000313" key="2">
    <source>
        <dbReference type="Proteomes" id="UP001500604"/>
    </source>
</evidence>
<accession>A0ABP8V6M3</accession>
<gene>
    <name evidence="1" type="ORF">GCM10023116_32290</name>
</gene>
<reference evidence="2" key="1">
    <citation type="journal article" date="2019" name="Int. J. Syst. Evol. Microbiol.">
        <title>The Global Catalogue of Microorganisms (GCM) 10K type strain sequencing project: providing services to taxonomists for standard genome sequencing and annotation.</title>
        <authorList>
            <consortium name="The Broad Institute Genomics Platform"/>
            <consortium name="The Broad Institute Genome Sequencing Center for Infectious Disease"/>
            <person name="Wu L."/>
            <person name="Ma J."/>
        </authorList>
    </citation>
    <scope>NUCLEOTIDE SEQUENCE [LARGE SCALE GENOMIC DNA]</scope>
    <source>
        <strain evidence="2">JCM 17805</strain>
    </source>
</reference>
<comment type="caution">
    <text evidence="1">The sequence shown here is derived from an EMBL/GenBank/DDBJ whole genome shotgun (WGS) entry which is preliminary data.</text>
</comment>
<sequence length="445" mass="49938">MQSNQFDGFEEKLQQGAINEASSYAIEQADIDPETGHATDLLWALQAGNMMRYQKAYTQSNQYFDDAEIIIKKENGEGLAKDAAETTGSLLVNDAALDYEPTVYDGIMANTYKALNFMKEGAVQDARIEWNRVDERQRRSAEYFAEEISELRAEQEQELENGKKGDTTAKRVEQSLQKSDAILKEQGIDMAQWAPYKNYVNPFSTYMHGLFFMLNAQGSSDYNKAYDSMKRAYGLTNNAAVKTDMNMARSLAQGTSINRFKSTVWVVFENGLSVKKEEFRIDLPVFLLDNNVKYTGIALPKLVERNAAYPALQIGTFKTNSLADMDKIIKAEFKERFPYILAKELGRATLKTVMQKQINDQNPMAGLVASAYQLASTSADIRMWSSLPKEFQLARLPKTADSLVIKAEGMAVPVEVELGKNSRFDIVYVKAFSASQAPEVKVISI</sequence>
<dbReference type="Proteomes" id="UP001500604">
    <property type="component" value="Unassembled WGS sequence"/>
</dbReference>